<comment type="caution">
    <text evidence="1">The sequence shown here is derived from an EMBL/GenBank/DDBJ whole genome shotgun (WGS) entry which is preliminary data.</text>
</comment>
<proteinExistence type="predicted"/>
<dbReference type="Proteomes" id="UP000581087">
    <property type="component" value="Unassembled WGS sequence"/>
</dbReference>
<gene>
    <name evidence="1" type="ORF">BJ972_002710</name>
</gene>
<reference evidence="1 2" key="1">
    <citation type="submission" date="2020-07" db="EMBL/GenBank/DDBJ databases">
        <title>Sequencing the genomes of 1000 actinobacteria strains.</title>
        <authorList>
            <person name="Klenk H.-P."/>
        </authorList>
    </citation>
    <scope>NUCLEOTIDE SEQUENCE [LARGE SCALE GENOMIC DNA]</scope>
    <source>
        <strain evidence="1 2">DSM 23870</strain>
    </source>
</reference>
<dbReference type="AlphaFoldDB" id="A0A852SJH7"/>
<organism evidence="1 2">
    <name type="scientific">Agromyces atrinae</name>
    <dbReference type="NCBI Taxonomy" id="592376"/>
    <lineage>
        <taxon>Bacteria</taxon>
        <taxon>Bacillati</taxon>
        <taxon>Actinomycetota</taxon>
        <taxon>Actinomycetes</taxon>
        <taxon>Micrococcales</taxon>
        <taxon>Microbacteriaceae</taxon>
        <taxon>Agromyces</taxon>
    </lineage>
</organism>
<evidence type="ECO:0000313" key="2">
    <source>
        <dbReference type="Proteomes" id="UP000581087"/>
    </source>
</evidence>
<accession>A0A852SJH7</accession>
<protein>
    <submittedName>
        <fullName evidence="1">Uncharacterized protein</fullName>
    </submittedName>
</protein>
<sequence>MQNITVTQIATERSEEQILAPNANNHGHVSTAFAWA</sequence>
<name>A0A852SJH7_9MICO</name>
<evidence type="ECO:0000313" key="1">
    <source>
        <dbReference type="EMBL" id="NYD68191.1"/>
    </source>
</evidence>
<dbReference type="EMBL" id="JACCBI010000001">
    <property type="protein sequence ID" value="NYD68191.1"/>
    <property type="molecule type" value="Genomic_DNA"/>
</dbReference>